<feature type="compositionally biased region" description="Polar residues" evidence="2">
    <location>
        <begin position="1578"/>
        <end position="1595"/>
    </location>
</feature>
<feature type="compositionally biased region" description="Low complexity" evidence="2">
    <location>
        <begin position="532"/>
        <end position="550"/>
    </location>
</feature>
<feature type="region of interest" description="Disordered" evidence="2">
    <location>
        <begin position="2325"/>
        <end position="2423"/>
    </location>
</feature>
<dbReference type="VEuPathDB" id="ToxoDB:CSUI_001204"/>
<dbReference type="Proteomes" id="UP000221165">
    <property type="component" value="Unassembled WGS sequence"/>
</dbReference>
<feature type="coiled-coil region" evidence="1">
    <location>
        <begin position="400"/>
        <end position="458"/>
    </location>
</feature>
<feature type="compositionally biased region" description="Polar residues" evidence="2">
    <location>
        <begin position="1776"/>
        <end position="1797"/>
    </location>
</feature>
<reference evidence="4 5" key="1">
    <citation type="journal article" date="2017" name="Int. J. Parasitol.">
        <title>The genome of the protozoan parasite Cystoisospora suis and a reverse vaccinology approach to identify vaccine candidates.</title>
        <authorList>
            <person name="Palmieri N."/>
            <person name="Shrestha A."/>
            <person name="Ruttkowski B."/>
            <person name="Beck T."/>
            <person name="Vogl C."/>
            <person name="Tomley F."/>
            <person name="Blake D.P."/>
            <person name="Joachim A."/>
        </authorList>
    </citation>
    <scope>NUCLEOTIDE SEQUENCE [LARGE SCALE GENOMIC DNA]</scope>
    <source>
        <strain evidence="4 5">Wien I</strain>
    </source>
</reference>
<feature type="compositionally biased region" description="Low complexity" evidence="2">
    <location>
        <begin position="3185"/>
        <end position="3206"/>
    </location>
</feature>
<proteinExistence type="predicted"/>
<keyword evidence="1" id="KW-0175">Coiled coil</keyword>
<feature type="compositionally biased region" description="Low complexity" evidence="2">
    <location>
        <begin position="659"/>
        <end position="693"/>
    </location>
</feature>
<keyword evidence="5" id="KW-1185">Reference proteome</keyword>
<evidence type="ECO:0000256" key="3">
    <source>
        <dbReference type="SAM" id="Phobius"/>
    </source>
</evidence>
<feature type="compositionally biased region" description="Low complexity" evidence="2">
    <location>
        <begin position="1607"/>
        <end position="1616"/>
    </location>
</feature>
<feature type="compositionally biased region" description="Polar residues" evidence="2">
    <location>
        <begin position="963"/>
        <end position="975"/>
    </location>
</feature>
<feature type="compositionally biased region" description="Low complexity" evidence="2">
    <location>
        <begin position="563"/>
        <end position="575"/>
    </location>
</feature>
<feature type="compositionally biased region" description="Gly residues" evidence="2">
    <location>
        <begin position="1861"/>
        <end position="1879"/>
    </location>
</feature>
<feature type="compositionally biased region" description="Polar residues" evidence="2">
    <location>
        <begin position="1191"/>
        <end position="1203"/>
    </location>
</feature>
<feature type="compositionally biased region" description="Basic and acidic residues" evidence="2">
    <location>
        <begin position="3247"/>
        <end position="3257"/>
    </location>
</feature>
<protein>
    <submittedName>
        <fullName evidence="4">Uncharacterized protein</fullName>
    </submittedName>
</protein>
<organism evidence="4 5">
    <name type="scientific">Cystoisospora suis</name>
    <dbReference type="NCBI Taxonomy" id="483139"/>
    <lineage>
        <taxon>Eukaryota</taxon>
        <taxon>Sar</taxon>
        <taxon>Alveolata</taxon>
        <taxon>Apicomplexa</taxon>
        <taxon>Conoidasida</taxon>
        <taxon>Coccidia</taxon>
        <taxon>Eucoccidiorida</taxon>
        <taxon>Eimeriorina</taxon>
        <taxon>Sarcocystidae</taxon>
        <taxon>Cystoisospora</taxon>
    </lineage>
</organism>
<feature type="region of interest" description="Disordered" evidence="2">
    <location>
        <begin position="1719"/>
        <end position="1829"/>
    </location>
</feature>
<feature type="region of interest" description="Disordered" evidence="2">
    <location>
        <begin position="2925"/>
        <end position="3054"/>
    </location>
</feature>
<sequence length="3273" mass="347873">MYKSLYLFSAVFLSFTSLPLWSLSFSSVPLSSSVVCGRFIRTSSLISFSLSLPSTLPLLLSSFIFFSLQASLLQLHGPFSLLFLFLHSSSIDVSASLPAHVSYFFSLQLFSFLSFSGSFTMASVLFGGKFFQSLNKSLVQVLVKQLGTHILKYIHADFEKAAVGGLMDHVSLDHVSLNIHQINSDLILHQMPFQVSYGTIKKLEINLYLAHAQLHIIVTGLRIGITPHYSSSILFSLDNYFYDEAQHQHLSSSSSGRGRNGIGLSGGISSSSSDADPSFSSSSTTGLHHNSTNSNPHTLVPSSGYSSGISNFISSSLASSILGGGGGNNGSKGKGFFSGGGFIGSLGGSGTSTTSGGGGGSIDAGGGKESMLLLLPREVYDSQVGKIKSHVKTCENWLRRESLRKQIERIERLLHQLHHQLADRAPGSSTADALISAIERHQAEYRALQEQLKDSVLTDSDNNEFQPLLQWLIRYMPNIKIRIDDVRIDFEDLQDTVHPMRCGCKIARILLQPQPQGLWEINWPKRSDDEVSNNTSTTTNRTTASSAASRNHLHSAKSSGDNISSDVSVGISDGSRQGGSEDLPGFFSSDGSPRCSDTTSSFSATETPTSENSGASCSSSTTSSTRDLTYAISLEGFGIFWEDAASVLGGAASRAGVGPTSRSSTRTDVSSTTTSSRRVPPSSTSSAQPLSSSTIVRSPTELAEVLSSSSSRRAPPPRPAVHTSVAGGLGSRVSDVIRESSTDVSSSSSASRQQHRSDSREGGKNRSSSFSSSVHHADDDDDDVSSQGGDNSDTSPQLSPPSTTASTSPVFSEKIPTASFPRDAARRRRGGDNTLARSTFLFRRWLLRPCDVQLHCGIHSSSGLLPNSSTSCTTSYASSLTPLPPSSSKQMVTKFVLRLEKRVEVELDEGMMMGFAMIYKRLEHQKRLSLLRVYRPNVRPRCTHSWHPVLSVRSDGHGHDGESVSSSSTPSNAYTYYSREGRSGGAGEKESSFPYKESRGGEADYSYSSTPTSKGKSSCKQWWMYALQFVRLLRQQRPVPSLASSDIYTGATGDNRAGGGGAAAGGSRSNYWGQMEERTSHMKRYLRIAKRYLLGQRLERILYGPVIASSSSSSDFAKAPERGTSSPASLSAHQGTASTLFDTNQASTSSSSFFFGRRPARLSPSDLQDFFSHYWSEYQQQLSVARQQQQHKNLGRTSGLPMTSSSSGSAQGGRSGRAGGYYYLGGDVDNDDGAMIAGGNDSDAAFIVKETASRPYWAIAQWHMLAYEEVSRAESHLQQLPHIREQQKELRQSIFQLEQEQMTLLATRQKLLLTTRLHTPGRHESHPGDAKEIISHIQHQEQEQLQAVQRSQQKVQELLQPYHREILAWFESSPQFVRLSRRAVACLEAIKQHRTEQQEEAEDQPATTVEEYTRVTRLLKASACWRRSRDRMLCWAEFYRNYSRAFPLTECVLVDLAQLERVGRQQQDAVLSLAESSGLVVKRATRQTSTGAGGSGGSLSSVDSSFRQTGGGRGGRASVDGFTQSSSHQDRSFASVALPPVPDICRHLLESKPLPIPHIFRHVLFACVLRHVSISVTPRVSHPPHSSSTRNSSMASHGDNSRGNAPSSNSSSKYYSLQQRQADQQLQLQWIALDIRDFAFQLQTYEEVSITACLRLCELLHLRGSRTPSTTSSSSAATTVAASSSLLSKENVLIVTAGRLVERSKQVLLRLAYTSSAPASASRPLHLPPSEGAQGSGDSGSYCASTGSSPTSRSYSSSPRAAGGRGSPVSSRRPSTTNRLHPDQSLQVVSSLYQGGSPSAPVFPGSSPPNISGGSDGEKTADWGGEGGSNHRISLENDLFNDVILLHLKDEEEPVSSLSGFPGGGDGHHALGGKGGGTSGRSSALSCGPTGERSLTSRRSSGASSTYNSTAGTSSKSAGGGTEDRATGGSVDAGGGSMIGTGRFVLVDEHVKKALQRAVAKAKLMERTFSRKWVWGTVRVVSVSLLQNQLRLGVPLFLQVALYGQHLNVSASLQQLQVAYEDAWRLFTSFLYTTIACDRELGVRPRSIDSTDCLGFYSGLLSQYRAYNQEVAGAGRGSRGADSTQPSSTSSAVTTPQVPSVVSKGFKSFSPPAVDVQFLIDRVVSSVSSMPPPAGPAPSSGGAASPTLVPIPTDTPQSMSVTEASLLEPFLGTGSPNTAILETDPSYFSPLHPSASSPSLIQARRKAGISTGGLPHPPSYGEDLQDAGGEAGVRRAVFRRSSEDHSKIGGGGSFTVTPGGIENPKHSSSSSLVKFQQQTERENLLTSEWRKVAAALTYTCLHGKIQLPSVSVQLYDRPHFVPIQTSPSVNNPLGHPGKSTAVTVQGRSGDSRTAPCSQGNSSDQKRSSITGGSAPTTRLIFPSSTPNSRSGTGGSPYTIDRSYAPQKRDEDSTRNNSRSSGGELTSCIVSLTSIGGGVQAVPLACIPIVKPGSEVSSAPPICTLSIGSSLPLTFSLGETRNPDGSARLFIFSPPSLSVTTSCTLSLLSMVPVLIELVRDKLSLFRTLSSLFQPDCFDFTPFDLMRLLRSQIVISGCCKGVGGEERKSGDDSVAAVSRGFTLSSPVVGSGGGTSLSSSGDARFFSTVKAGSLTSRSREDSMASVFSDESNRTSCGSQSSGGSVGGSGSVGLRKLPSVGRSGKGHDEGNLVSSRTQQSMKEAWWLRILESSLAPHSQLFCADDIFGGGSSQGGGNGLLREGGREAGENNSSTLTRHKRSDSVEGNADEIFQGKYQGSLSPGERNSNAFLDRGEESRGGRSHLSLPVQQKHVDDDGGMSDSLWCPSGDDEGDDEGDEHNASVLDHAGPDATTQMLGASDLQTTMEQDSLRDPDEEKGGGGGVMEDSQQEDLPHDEAKPGGGVSELAHSQGDLIEESDETEGGLEHVDASLLNAASSVGDTLVLTNSNFLEEQQPGGDSVYSQLDSEVAPSAGAGNVHHDSPGDSVQISSVSSVVSEGAGVPSSMDSTSTRPPSSTATATEKAIENDEGRALENVVPFPGSNFSATTVPSAGGYREQPSAADATGEGETYQGLSGVHTPQNVVPLMTGSDAGRDSSVFLVAQSIPVCTPGTDANERSKGSVKHSDLAAATLSSYVTPSEGRGLPSFSAHAPSSGSPVVKKEPVTGCSGISIVACPDEEVASETSSKRESQRTSRRGSSGEEGGNRSDHSVSSGAASSHHLGTPFSSSSSSGARLGNLLSRMSRRKGGGRSRAPSPLAAAVEESSHSQQIPEEQHEVHEIRGVKGSGKRSHPFKLFNG</sequence>
<feature type="region of interest" description="Disordered" evidence="2">
    <location>
        <begin position="1044"/>
        <end position="1068"/>
    </location>
</feature>
<feature type="region of interest" description="Disordered" evidence="2">
    <location>
        <begin position="1110"/>
        <end position="1136"/>
    </location>
</feature>
<accession>A0A2C6KYB0</accession>
<dbReference type="RefSeq" id="XP_067926612.1">
    <property type="nucleotide sequence ID" value="XM_068061410.1"/>
</dbReference>
<comment type="caution">
    <text evidence="4">The sequence shown here is derived from an EMBL/GenBank/DDBJ whole genome shotgun (WGS) entry which is preliminary data.</text>
</comment>
<feature type="region of interest" description="Disordered" evidence="2">
    <location>
        <begin position="521"/>
        <end position="623"/>
    </location>
</feature>
<feature type="compositionally biased region" description="Polar residues" evidence="2">
    <location>
        <begin position="2354"/>
        <end position="2390"/>
    </location>
</feature>
<dbReference type="OrthoDB" id="333744at2759"/>
<feature type="compositionally biased region" description="Polar residues" evidence="2">
    <location>
        <begin position="589"/>
        <end position="608"/>
    </location>
</feature>
<feature type="region of interest" description="Disordered" evidence="2">
    <location>
        <begin position="2241"/>
        <end position="2274"/>
    </location>
</feature>
<keyword evidence="3" id="KW-0812">Transmembrane</keyword>
<feature type="compositionally biased region" description="Basic and acidic residues" evidence="2">
    <location>
        <begin position="979"/>
        <end position="1002"/>
    </location>
</feature>
<dbReference type="EMBL" id="MIGC01000477">
    <property type="protein sequence ID" value="PHJ24940.1"/>
    <property type="molecule type" value="Genomic_DNA"/>
</dbReference>
<feature type="compositionally biased region" description="Low complexity" evidence="2">
    <location>
        <begin position="1804"/>
        <end position="1813"/>
    </location>
</feature>
<feature type="region of interest" description="Disordered" evidence="2">
    <location>
        <begin position="1485"/>
        <end position="1526"/>
    </location>
</feature>
<evidence type="ECO:0000313" key="5">
    <source>
        <dbReference type="Proteomes" id="UP000221165"/>
    </source>
</evidence>
<feature type="region of interest" description="Disordered" evidence="2">
    <location>
        <begin position="2709"/>
        <end position="2904"/>
    </location>
</feature>
<feature type="compositionally biased region" description="Basic and acidic residues" evidence="2">
    <location>
        <begin position="755"/>
        <end position="764"/>
    </location>
</feature>
<feature type="compositionally biased region" description="Acidic residues" evidence="2">
    <location>
        <begin position="2889"/>
        <end position="2898"/>
    </location>
</feature>
<feature type="compositionally biased region" description="Polar residues" evidence="2">
    <location>
        <begin position="2752"/>
        <end position="2765"/>
    </location>
</feature>
<feature type="region of interest" description="Disordered" evidence="2">
    <location>
        <begin position="1854"/>
        <end position="1934"/>
    </location>
</feature>
<feature type="compositionally biased region" description="Low complexity" evidence="2">
    <location>
        <begin position="609"/>
        <end position="623"/>
    </location>
</feature>
<feature type="compositionally biased region" description="Low complexity" evidence="2">
    <location>
        <begin position="267"/>
        <end position="286"/>
    </location>
</feature>
<dbReference type="GeneID" id="94424621"/>
<feature type="compositionally biased region" description="Polar residues" evidence="2">
    <location>
        <begin position="2082"/>
        <end position="2096"/>
    </location>
</feature>
<feature type="compositionally biased region" description="Low complexity" evidence="2">
    <location>
        <begin position="2959"/>
        <end position="2996"/>
    </location>
</feature>
<feature type="transmembrane region" description="Helical" evidence="3">
    <location>
        <begin position="46"/>
        <end position="66"/>
    </location>
</feature>
<feature type="compositionally biased region" description="Polar residues" evidence="2">
    <location>
        <begin position="2414"/>
        <end position="2423"/>
    </location>
</feature>
<evidence type="ECO:0000256" key="2">
    <source>
        <dbReference type="SAM" id="MobiDB-lite"/>
    </source>
</evidence>
<feature type="region of interest" description="Disordered" evidence="2">
    <location>
        <begin position="652"/>
        <end position="831"/>
    </location>
</feature>
<evidence type="ECO:0000313" key="4">
    <source>
        <dbReference type="EMBL" id="PHJ24940.1"/>
    </source>
</evidence>
<feature type="compositionally biased region" description="Polar residues" evidence="2">
    <location>
        <begin position="287"/>
        <end position="299"/>
    </location>
</feature>
<feature type="region of interest" description="Disordered" evidence="2">
    <location>
        <begin position="2617"/>
        <end position="2673"/>
    </location>
</feature>
<feature type="region of interest" description="Disordered" evidence="2">
    <location>
        <begin position="3111"/>
        <end position="3273"/>
    </location>
</feature>
<gene>
    <name evidence="4" type="ORF">CSUI_001204</name>
</gene>
<feature type="region of interest" description="Disordered" evidence="2">
    <location>
        <begin position="1578"/>
        <end position="1616"/>
    </location>
</feature>
<name>A0A2C6KYB0_9APIC</name>
<feature type="transmembrane region" description="Helical" evidence="3">
    <location>
        <begin position="78"/>
        <end position="97"/>
    </location>
</feature>
<feature type="region of interest" description="Disordered" evidence="2">
    <location>
        <begin position="250"/>
        <end position="299"/>
    </location>
</feature>
<feature type="transmembrane region" description="Helical" evidence="3">
    <location>
        <begin position="103"/>
        <end position="126"/>
    </location>
</feature>
<feature type="compositionally biased region" description="Basic and acidic residues" evidence="2">
    <location>
        <begin position="2844"/>
        <end position="2854"/>
    </location>
</feature>
<keyword evidence="3" id="KW-1133">Transmembrane helix</keyword>
<feature type="compositionally biased region" description="Acidic residues" evidence="2">
    <location>
        <begin position="2804"/>
        <end position="2813"/>
    </location>
</feature>
<keyword evidence="3" id="KW-0472">Membrane</keyword>
<feature type="compositionally biased region" description="Polar residues" evidence="2">
    <location>
        <begin position="1123"/>
        <end position="1136"/>
    </location>
</feature>
<feature type="region of interest" description="Disordered" evidence="2">
    <location>
        <begin position="1186"/>
        <end position="1214"/>
    </location>
</feature>
<feature type="compositionally biased region" description="Low complexity" evidence="2">
    <location>
        <begin position="742"/>
        <end position="752"/>
    </location>
</feature>
<feature type="compositionally biased region" description="Polar residues" evidence="2">
    <location>
        <begin position="2827"/>
        <end position="2843"/>
    </location>
</feature>
<feature type="compositionally biased region" description="Low complexity" evidence="2">
    <location>
        <begin position="785"/>
        <end position="812"/>
    </location>
</feature>
<evidence type="ECO:0000256" key="1">
    <source>
        <dbReference type="SAM" id="Coils"/>
    </source>
</evidence>
<feature type="region of interest" description="Disordered" evidence="2">
    <location>
        <begin position="949"/>
        <end position="1017"/>
    </location>
</feature>
<feature type="compositionally biased region" description="Low complexity" evidence="2">
    <location>
        <begin position="1744"/>
        <end position="1775"/>
    </location>
</feature>
<feature type="compositionally biased region" description="Low complexity" evidence="2">
    <location>
        <begin position="1897"/>
        <end position="1917"/>
    </location>
</feature>
<feature type="region of interest" description="Disordered" evidence="2">
    <location>
        <begin position="2074"/>
        <end position="2096"/>
    </location>
</feature>
<feature type="compositionally biased region" description="Basic and acidic residues" evidence="2">
    <location>
        <begin position="2998"/>
        <end position="3007"/>
    </location>
</feature>
<feature type="compositionally biased region" description="Polar residues" evidence="2">
    <location>
        <begin position="1006"/>
        <end position="1017"/>
    </location>
</feature>